<reference evidence="2" key="1">
    <citation type="submission" date="2021-04" db="EMBL/GenBank/DDBJ databases">
        <authorList>
            <person name="Tunstrom K."/>
        </authorList>
    </citation>
    <scope>NUCLEOTIDE SEQUENCE</scope>
</reference>
<sequence>MLETFVNNQNVRLDNIEKKLALVTNQNVIIQQTNSEIEKSINFVSDRIDNLQKDVSNIEKDRKALESQINTINTKFDALEKYIRKTSIEIRNVPKIRGENRETLFKYAHTP</sequence>
<dbReference type="OrthoDB" id="6899415at2759"/>
<keyword evidence="1" id="KW-0175">Coiled coil</keyword>
<evidence type="ECO:0000256" key="1">
    <source>
        <dbReference type="SAM" id="Coils"/>
    </source>
</evidence>
<feature type="coiled-coil region" evidence="1">
    <location>
        <begin position="6"/>
        <end position="75"/>
    </location>
</feature>
<evidence type="ECO:0000313" key="2">
    <source>
        <dbReference type="EMBL" id="CAG5034207.1"/>
    </source>
</evidence>
<evidence type="ECO:0000313" key="3">
    <source>
        <dbReference type="Proteomes" id="UP000691718"/>
    </source>
</evidence>
<organism evidence="2 3">
    <name type="scientific">Parnassius apollo</name>
    <name type="common">Apollo butterfly</name>
    <name type="synonym">Papilio apollo</name>
    <dbReference type="NCBI Taxonomy" id="110799"/>
    <lineage>
        <taxon>Eukaryota</taxon>
        <taxon>Metazoa</taxon>
        <taxon>Ecdysozoa</taxon>
        <taxon>Arthropoda</taxon>
        <taxon>Hexapoda</taxon>
        <taxon>Insecta</taxon>
        <taxon>Pterygota</taxon>
        <taxon>Neoptera</taxon>
        <taxon>Endopterygota</taxon>
        <taxon>Lepidoptera</taxon>
        <taxon>Glossata</taxon>
        <taxon>Ditrysia</taxon>
        <taxon>Papilionoidea</taxon>
        <taxon>Papilionidae</taxon>
        <taxon>Parnassiinae</taxon>
        <taxon>Parnassini</taxon>
        <taxon>Parnassius</taxon>
        <taxon>Parnassius</taxon>
    </lineage>
</organism>
<dbReference type="Proteomes" id="UP000691718">
    <property type="component" value="Unassembled WGS sequence"/>
</dbReference>
<protein>
    <submittedName>
        <fullName evidence="2">(apollo) hypothetical protein</fullName>
    </submittedName>
</protein>
<comment type="caution">
    <text evidence="2">The sequence shown here is derived from an EMBL/GenBank/DDBJ whole genome shotgun (WGS) entry which is preliminary data.</text>
</comment>
<proteinExistence type="predicted"/>
<gene>
    <name evidence="2" type="ORF">PAPOLLO_LOCUS20300</name>
</gene>
<dbReference type="EMBL" id="CAJQZP010001262">
    <property type="protein sequence ID" value="CAG5034207.1"/>
    <property type="molecule type" value="Genomic_DNA"/>
</dbReference>
<name>A0A8S3XNC9_PARAO</name>
<accession>A0A8S3XNC9</accession>
<dbReference type="AlphaFoldDB" id="A0A8S3XNC9"/>
<keyword evidence="3" id="KW-1185">Reference proteome</keyword>